<dbReference type="AlphaFoldDB" id="A0AAW0FY68"/>
<comment type="caution">
    <text evidence="1">The sequence shown here is derived from an EMBL/GenBank/DDBJ whole genome shotgun (WGS) entry which is preliminary data.</text>
</comment>
<gene>
    <name evidence="1" type="ORF">QCA50_012581</name>
</gene>
<keyword evidence="2" id="KW-1185">Reference proteome</keyword>
<organism evidence="1 2">
    <name type="scientific">Cerrena zonata</name>
    <dbReference type="NCBI Taxonomy" id="2478898"/>
    <lineage>
        <taxon>Eukaryota</taxon>
        <taxon>Fungi</taxon>
        <taxon>Dikarya</taxon>
        <taxon>Basidiomycota</taxon>
        <taxon>Agaricomycotina</taxon>
        <taxon>Agaricomycetes</taxon>
        <taxon>Polyporales</taxon>
        <taxon>Cerrenaceae</taxon>
        <taxon>Cerrena</taxon>
    </lineage>
</organism>
<proteinExistence type="predicted"/>
<accession>A0AAW0FY68</accession>
<evidence type="ECO:0000313" key="1">
    <source>
        <dbReference type="EMBL" id="KAK7684257.1"/>
    </source>
</evidence>
<reference evidence="1 2" key="1">
    <citation type="submission" date="2022-09" db="EMBL/GenBank/DDBJ databases">
        <authorList>
            <person name="Palmer J.M."/>
        </authorList>
    </citation>
    <scope>NUCLEOTIDE SEQUENCE [LARGE SCALE GENOMIC DNA]</scope>
    <source>
        <strain evidence="1 2">DSM 7382</strain>
    </source>
</reference>
<protein>
    <submittedName>
        <fullName evidence="1">Uncharacterized protein</fullName>
    </submittedName>
</protein>
<dbReference type="EMBL" id="JASBNA010000026">
    <property type="protein sequence ID" value="KAK7684257.1"/>
    <property type="molecule type" value="Genomic_DNA"/>
</dbReference>
<evidence type="ECO:0000313" key="2">
    <source>
        <dbReference type="Proteomes" id="UP001385951"/>
    </source>
</evidence>
<name>A0AAW0FY68_9APHY</name>
<dbReference type="Proteomes" id="UP001385951">
    <property type="component" value="Unassembled WGS sequence"/>
</dbReference>
<sequence length="108" mass="11768">MLAARVLSGVLDDASFYPMFTALELLLTHDNAAFSEGSTDKGSEKLATIVLILEPKQSISCRRGLQPDGHGAWDAVDRARISKVIKDDFHVTGECTFTPDFVVIDGWA</sequence>